<reference evidence="2 3" key="1">
    <citation type="submission" date="2016-10" db="EMBL/GenBank/DDBJ databases">
        <authorList>
            <person name="de Groot N.N."/>
        </authorList>
    </citation>
    <scope>NUCLEOTIDE SEQUENCE [LARGE SCALE GENOMIC DNA]</scope>
    <source>
        <strain evidence="2 3">DSM 44892</strain>
    </source>
</reference>
<protein>
    <recommendedName>
        <fullName evidence="4">2-isopropylmalate synthase</fullName>
    </recommendedName>
</protein>
<name>A0A1G8KMY3_9NOCA</name>
<proteinExistence type="predicted"/>
<dbReference type="SUPFAM" id="SSF110921">
    <property type="entry name" value="2-isopropylmalate synthase LeuA, allosteric (dimerisation) domain"/>
    <property type="match status" value="1"/>
</dbReference>
<keyword evidence="1" id="KW-0808">Transferase</keyword>
<evidence type="ECO:0000256" key="1">
    <source>
        <dbReference type="ARBA" id="ARBA00022679"/>
    </source>
</evidence>
<dbReference type="EMBL" id="FNDN01000007">
    <property type="protein sequence ID" value="SDI44749.1"/>
    <property type="molecule type" value="Genomic_DNA"/>
</dbReference>
<dbReference type="InterPro" id="IPR036230">
    <property type="entry name" value="LeuA_allosteric_dom_sf"/>
</dbReference>
<keyword evidence="3" id="KW-1185">Reference proteome</keyword>
<gene>
    <name evidence="2" type="ORF">SAMN05444695_107201</name>
</gene>
<dbReference type="Proteomes" id="UP000183263">
    <property type="component" value="Unassembled WGS sequence"/>
</dbReference>
<accession>A0A1G8KMY3</accession>
<sequence>MSWAEFTATYAPTGGPIRLGSWSARKCGLGQWEFRTTFGVGTSIRRAEAVAPGPMSALTALLHDSGCPIEILGFHQQQWDGRTATLVLCEAGGRSGWAFGLGEGTTESALRAMVAAANRLHG</sequence>
<evidence type="ECO:0008006" key="4">
    <source>
        <dbReference type="Google" id="ProtNLM"/>
    </source>
</evidence>
<evidence type="ECO:0000313" key="3">
    <source>
        <dbReference type="Proteomes" id="UP000183263"/>
    </source>
</evidence>
<dbReference type="GO" id="GO:0016740">
    <property type="term" value="F:transferase activity"/>
    <property type="evidence" value="ECO:0007669"/>
    <property type="project" value="UniProtKB-KW"/>
</dbReference>
<dbReference type="Gene3D" id="3.30.160.270">
    <property type="match status" value="1"/>
</dbReference>
<evidence type="ECO:0000313" key="2">
    <source>
        <dbReference type="EMBL" id="SDI44749.1"/>
    </source>
</evidence>
<dbReference type="AlphaFoldDB" id="A0A1G8KMY3"/>
<organism evidence="2 3">
    <name type="scientific">Rhodococcus triatomae</name>
    <dbReference type="NCBI Taxonomy" id="300028"/>
    <lineage>
        <taxon>Bacteria</taxon>
        <taxon>Bacillati</taxon>
        <taxon>Actinomycetota</taxon>
        <taxon>Actinomycetes</taxon>
        <taxon>Mycobacteriales</taxon>
        <taxon>Nocardiaceae</taxon>
        <taxon>Rhodococcus</taxon>
    </lineage>
</organism>